<dbReference type="InterPro" id="IPR037066">
    <property type="entry name" value="Plug_dom_sf"/>
</dbReference>
<dbReference type="Gene3D" id="2.60.40.1120">
    <property type="entry name" value="Carboxypeptidase-like, regulatory domain"/>
    <property type="match status" value="1"/>
</dbReference>
<keyword evidence="10" id="KW-0732">Signal</keyword>
<keyword evidence="13" id="KW-0675">Receptor</keyword>
<dbReference type="PANTHER" id="PTHR30069">
    <property type="entry name" value="TONB-DEPENDENT OUTER MEMBRANE RECEPTOR"/>
    <property type="match status" value="1"/>
</dbReference>
<evidence type="ECO:0000256" key="2">
    <source>
        <dbReference type="ARBA" id="ARBA00022448"/>
    </source>
</evidence>
<comment type="similarity">
    <text evidence="8 9">Belongs to the TonB-dependent receptor family.</text>
</comment>
<dbReference type="Gene3D" id="2.40.170.20">
    <property type="entry name" value="TonB-dependent receptor, beta-barrel domain"/>
    <property type="match status" value="1"/>
</dbReference>
<sequence>MHQRYLIFLLFCSTSVFAQTGQISGKTVPYATISLLKTRLGTQASESGEFKLTNVPGGSYRLRISAVGYTESIQPVTLQPGDSATINVDLSTSAAYLEEVVVTASRKPENVKEVPSAMTIVGLRQIQEQAAINPDISNILQYTVPGLALSTGRTSNTGQTLRGRQVLVLIDGVPQSTPLRNGGRDIRIIDPSAIERIEVIKGATSIYGNGADGGIINYITKRATANRPFQAQTWAGLTSQIGNSAQTAGYRLSQQFSGRTHRIDYVLNGTFERTGLQRDATGQPLSPFYNSGEMFSTNVLAKVGYTFSDKQRVEAMYNYYASRSDLQYVEKLGVYGKTPTIGVPSAGEIPGTPQGTPYNHNATLRYTHDRLVGGTSLELIGYLQRFRTVYGYEAQFFENGGQSNVVSDKKGIRLNLNTPFTLGSALAGEWIYGVDLLNDQTAQKLQDGRFWTPDMNMTNAAPFAQLKLDIWNNLTLKAGARYENIGVVVSDFTTLKTYNATTTRYDGGVAVQGGTLNYNAFVGNVGLRYSGWQAFQPFVSFSQAFSINELGRILRTSQRSIVSQLETKPIIVDNYEAGVSGQVGRYVHYDVAVYESRSELGASYRTLPSGVFEIVRAPERIRGYEVALDVTPVRWLAVGGSYNYLEGKSDNTNDGSYATYLGSDRIMAPKTTAYVRVQPNKQLSLNVNALWSGNRNRFNPAANGTYAYAQGPVTNYTLVNFSGSYQLTAKAGISLGVENLLNTDYYPAISQWAARAADYIKGTGRRGMLTLTYRW</sequence>
<dbReference type="InterPro" id="IPR039426">
    <property type="entry name" value="TonB-dep_rcpt-like"/>
</dbReference>
<comment type="subcellular location">
    <subcellularLocation>
        <location evidence="1 8">Cell outer membrane</location>
        <topology evidence="1 8">Multi-pass membrane protein</topology>
    </subcellularLocation>
</comment>
<dbReference type="InterPro" id="IPR008969">
    <property type="entry name" value="CarboxyPept-like_regulatory"/>
</dbReference>
<evidence type="ECO:0000256" key="1">
    <source>
        <dbReference type="ARBA" id="ARBA00004571"/>
    </source>
</evidence>
<evidence type="ECO:0000256" key="4">
    <source>
        <dbReference type="ARBA" id="ARBA00022692"/>
    </source>
</evidence>
<evidence type="ECO:0000256" key="6">
    <source>
        <dbReference type="ARBA" id="ARBA00023136"/>
    </source>
</evidence>
<dbReference type="SUPFAM" id="SSF56935">
    <property type="entry name" value="Porins"/>
    <property type="match status" value="1"/>
</dbReference>
<reference evidence="13" key="1">
    <citation type="submission" date="2024-05" db="EMBL/GenBank/DDBJ databases">
        <authorList>
            <person name="Jung D.-H."/>
        </authorList>
    </citation>
    <scope>NUCLEOTIDE SEQUENCE</scope>
    <source>
        <strain evidence="13">JA-25</strain>
    </source>
</reference>
<keyword evidence="3 8" id="KW-1134">Transmembrane beta strand</keyword>
<dbReference type="PANTHER" id="PTHR30069:SF42">
    <property type="entry name" value="FERRIC AEROBACTIN RECEPTOR"/>
    <property type="match status" value="1"/>
</dbReference>
<dbReference type="InterPro" id="IPR000531">
    <property type="entry name" value="Beta-barrel_TonB"/>
</dbReference>
<dbReference type="RefSeq" id="WP_166691556.1">
    <property type="nucleotide sequence ID" value="NZ_WAEL01000002.1"/>
</dbReference>
<keyword evidence="5 9" id="KW-0798">TonB box</keyword>
<dbReference type="InterPro" id="IPR036942">
    <property type="entry name" value="Beta-barrel_TonB_sf"/>
</dbReference>
<evidence type="ECO:0000313" key="14">
    <source>
        <dbReference type="Proteomes" id="UP000606008"/>
    </source>
</evidence>
<evidence type="ECO:0000256" key="7">
    <source>
        <dbReference type="ARBA" id="ARBA00023237"/>
    </source>
</evidence>
<evidence type="ECO:0000256" key="3">
    <source>
        <dbReference type="ARBA" id="ARBA00022452"/>
    </source>
</evidence>
<evidence type="ECO:0000256" key="9">
    <source>
        <dbReference type="RuleBase" id="RU003357"/>
    </source>
</evidence>
<keyword evidence="4 8" id="KW-0812">Transmembrane</keyword>
<evidence type="ECO:0000256" key="10">
    <source>
        <dbReference type="SAM" id="SignalP"/>
    </source>
</evidence>
<keyword evidence="14" id="KW-1185">Reference proteome</keyword>
<dbReference type="Pfam" id="PF00593">
    <property type="entry name" value="TonB_dep_Rec_b-barrel"/>
    <property type="match status" value="1"/>
</dbReference>
<evidence type="ECO:0000259" key="12">
    <source>
        <dbReference type="Pfam" id="PF07715"/>
    </source>
</evidence>
<dbReference type="InterPro" id="IPR012910">
    <property type="entry name" value="Plug_dom"/>
</dbReference>
<dbReference type="CDD" id="cd01347">
    <property type="entry name" value="ligand_gated_channel"/>
    <property type="match status" value="1"/>
</dbReference>
<gene>
    <name evidence="13" type="ORF">F7231_08325</name>
</gene>
<dbReference type="PROSITE" id="PS52016">
    <property type="entry name" value="TONB_DEPENDENT_REC_3"/>
    <property type="match status" value="1"/>
</dbReference>
<feature type="domain" description="TonB-dependent receptor plug" evidence="12">
    <location>
        <begin position="111"/>
        <end position="215"/>
    </location>
</feature>
<evidence type="ECO:0000256" key="8">
    <source>
        <dbReference type="PROSITE-ProRule" id="PRU01360"/>
    </source>
</evidence>
<keyword evidence="7 8" id="KW-0998">Cell outer membrane</keyword>
<keyword evidence="2 8" id="KW-0813">Transport</keyword>
<evidence type="ECO:0000256" key="5">
    <source>
        <dbReference type="ARBA" id="ARBA00023077"/>
    </source>
</evidence>
<dbReference type="Pfam" id="PF07715">
    <property type="entry name" value="Plug"/>
    <property type="match status" value="1"/>
</dbReference>
<organism evidence="13 14">
    <name type="scientific">Fibrivirga algicola</name>
    <dbReference type="NCBI Taxonomy" id="2950420"/>
    <lineage>
        <taxon>Bacteria</taxon>
        <taxon>Pseudomonadati</taxon>
        <taxon>Bacteroidota</taxon>
        <taxon>Cytophagia</taxon>
        <taxon>Cytophagales</taxon>
        <taxon>Spirosomataceae</taxon>
        <taxon>Fibrivirga</taxon>
    </lineage>
</organism>
<evidence type="ECO:0000259" key="11">
    <source>
        <dbReference type="Pfam" id="PF00593"/>
    </source>
</evidence>
<feature type="chain" id="PRO_5045657193" evidence="10">
    <location>
        <begin position="19"/>
        <end position="775"/>
    </location>
</feature>
<feature type="domain" description="TonB-dependent receptor-like beta-barrel" evidence="11">
    <location>
        <begin position="307"/>
        <end position="740"/>
    </location>
</feature>
<dbReference type="SUPFAM" id="SSF49464">
    <property type="entry name" value="Carboxypeptidase regulatory domain-like"/>
    <property type="match status" value="1"/>
</dbReference>
<dbReference type="Proteomes" id="UP000606008">
    <property type="component" value="Unassembled WGS sequence"/>
</dbReference>
<dbReference type="EMBL" id="WAEL01000002">
    <property type="protein sequence ID" value="NID10179.1"/>
    <property type="molecule type" value="Genomic_DNA"/>
</dbReference>
<evidence type="ECO:0000313" key="13">
    <source>
        <dbReference type="EMBL" id="NID10179.1"/>
    </source>
</evidence>
<name>A0ABX0QCR0_9BACT</name>
<feature type="signal peptide" evidence="10">
    <location>
        <begin position="1"/>
        <end position="18"/>
    </location>
</feature>
<keyword evidence="6 8" id="KW-0472">Membrane</keyword>
<proteinExistence type="inferred from homology"/>
<dbReference type="Gene3D" id="2.170.130.10">
    <property type="entry name" value="TonB-dependent receptor, plug domain"/>
    <property type="match status" value="1"/>
</dbReference>
<comment type="caution">
    <text evidence="13">The sequence shown here is derived from an EMBL/GenBank/DDBJ whole genome shotgun (WGS) entry which is preliminary data.</text>
</comment>
<dbReference type="Pfam" id="PF13715">
    <property type="entry name" value="CarbopepD_reg_2"/>
    <property type="match status" value="1"/>
</dbReference>
<protein>
    <submittedName>
        <fullName evidence="13">TonB-dependent receptor</fullName>
    </submittedName>
</protein>
<accession>A0ABX0QCR0</accession>